<dbReference type="AlphaFoldDB" id="A0A919GGD7"/>
<evidence type="ECO:0000313" key="2">
    <source>
        <dbReference type="EMBL" id="GHH83491.1"/>
    </source>
</evidence>
<evidence type="ECO:0000313" key="3">
    <source>
        <dbReference type="Proteomes" id="UP000603708"/>
    </source>
</evidence>
<dbReference type="Proteomes" id="UP000603708">
    <property type="component" value="Unassembled WGS sequence"/>
</dbReference>
<evidence type="ECO:0000256" key="1">
    <source>
        <dbReference type="SAM" id="MobiDB-lite"/>
    </source>
</evidence>
<keyword evidence="3" id="KW-1185">Reference proteome</keyword>
<accession>A0A919GGD7</accession>
<feature type="compositionally biased region" description="Low complexity" evidence="1">
    <location>
        <begin position="28"/>
        <end position="38"/>
    </location>
</feature>
<protein>
    <submittedName>
        <fullName evidence="2">Uncharacterized protein</fullName>
    </submittedName>
</protein>
<reference evidence="2" key="1">
    <citation type="journal article" date="2014" name="Int. J. Syst. Evol. Microbiol.">
        <title>Complete genome sequence of Corynebacterium casei LMG S-19264T (=DSM 44701T), isolated from a smear-ripened cheese.</title>
        <authorList>
            <consortium name="US DOE Joint Genome Institute (JGI-PGF)"/>
            <person name="Walter F."/>
            <person name="Albersmeier A."/>
            <person name="Kalinowski J."/>
            <person name="Ruckert C."/>
        </authorList>
    </citation>
    <scope>NUCLEOTIDE SEQUENCE</scope>
    <source>
        <strain evidence="2">JCM 5069</strain>
    </source>
</reference>
<sequence length="60" mass="6319">MPSLVGLVNEYVALLLTAATVPVIHRSSLPSSLAAARPGRSAPSVTGGRRRPRHRPRPAP</sequence>
<proteinExistence type="predicted"/>
<gene>
    <name evidence="2" type="ORF">GCM10018793_45720</name>
</gene>
<comment type="caution">
    <text evidence="2">The sequence shown here is derived from an EMBL/GenBank/DDBJ whole genome shotgun (WGS) entry which is preliminary data.</text>
</comment>
<name>A0A919GGD7_9ACTN</name>
<feature type="region of interest" description="Disordered" evidence="1">
    <location>
        <begin position="28"/>
        <end position="60"/>
    </location>
</feature>
<reference evidence="2" key="2">
    <citation type="submission" date="2020-09" db="EMBL/GenBank/DDBJ databases">
        <authorList>
            <person name="Sun Q."/>
            <person name="Ohkuma M."/>
        </authorList>
    </citation>
    <scope>NUCLEOTIDE SEQUENCE</scope>
    <source>
        <strain evidence="2">JCM 5069</strain>
    </source>
</reference>
<organism evidence="2 3">
    <name type="scientific">Streptomyces sulfonofaciens</name>
    <dbReference type="NCBI Taxonomy" id="68272"/>
    <lineage>
        <taxon>Bacteria</taxon>
        <taxon>Bacillati</taxon>
        <taxon>Actinomycetota</taxon>
        <taxon>Actinomycetes</taxon>
        <taxon>Kitasatosporales</taxon>
        <taxon>Streptomycetaceae</taxon>
        <taxon>Streptomyces</taxon>
    </lineage>
</organism>
<feature type="compositionally biased region" description="Basic residues" evidence="1">
    <location>
        <begin position="48"/>
        <end position="60"/>
    </location>
</feature>
<dbReference type="EMBL" id="BNCD01000014">
    <property type="protein sequence ID" value="GHH83491.1"/>
    <property type="molecule type" value="Genomic_DNA"/>
</dbReference>